<feature type="transmembrane region" description="Helical" evidence="1">
    <location>
        <begin position="88"/>
        <end position="115"/>
    </location>
</feature>
<protein>
    <submittedName>
        <fullName evidence="2">Membrane protein, putative</fullName>
    </submittedName>
</protein>
<dbReference type="eggNOG" id="ENOG5032TY3">
    <property type="taxonomic scope" value="Bacteria"/>
</dbReference>
<dbReference type="KEGG" id="swp:swp_1399"/>
<dbReference type="OrthoDB" id="6264467at2"/>
<dbReference type="STRING" id="225849.swp_1399"/>
<evidence type="ECO:0000313" key="2">
    <source>
        <dbReference type="EMBL" id="ACJ28185.1"/>
    </source>
</evidence>
<dbReference type="Proteomes" id="UP000000753">
    <property type="component" value="Chromosome"/>
</dbReference>
<dbReference type="EMBL" id="CP000472">
    <property type="protein sequence ID" value="ACJ28185.1"/>
    <property type="molecule type" value="Genomic_DNA"/>
</dbReference>
<reference evidence="2 3" key="1">
    <citation type="journal article" date="2008" name="PLoS ONE">
        <title>Environmental adaptation: genomic analysis of the piezotolerant and psychrotolerant deep-sea iron reducing bacterium Shewanella piezotolerans WP3.</title>
        <authorList>
            <person name="Wang F."/>
            <person name="Wang J."/>
            <person name="Jian H."/>
            <person name="Zhang B."/>
            <person name="Li S."/>
            <person name="Wang F."/>
            <person name="Zeng X."/>
            <person name="Gao L."/>
            <person name="Bartlett D.H."/>
            <person name="Yu J."/>
            <person name="Hu S."/>
            <person name="Xiao X."/>
        </authorList>
    </citation>
    <scope>NUCLEOTIDE SEQUENCE [LARGE SCALE GENOMIC DNA]</scope>
    <source>
        <strain evidence="3">WP3 / JCM 13877</strain>
    </source>
</reference>
<keyword evidence="1" id="KW-1133">Transmembrane helix</keyword>
<keyword evidence="3" id="KW-1185">Reference proteome</keyword>
<accession>B8CJT8</accession>
<gene>
    <name evidence="2" type="ordered locus">swp_1399</name>
</gene>
<keyword evidence="1" id="KW-0472">Membrane</keyword>
<organism evidence="2 3">
    <name type="scientific">Shewanella piezotolerans (strain WP3 / JCM 13877)</name>
    <dbReference type="NCBI Taxonomy" id="225849"/>
    <lineage>
        <taxon>Bacteria</taxon>
        <taxon>Pseudomonadati</taxon>
        <taxon>Pseudomonadota</taxon>
        <taxon>Gammaproteobacteria</taxon>
        <taxon>Alteromonadales</taxon>
        <taxon>Shewanellaceae</taxon>
        <taxon>Shewanella</taxon>
    </lineage>
</organism>
<name>B8CJT8_SHEPW</name>
<proteinExistence type="predicted"/>
<dbReference type="AlphaFoldDB" id="B8CJT8"/>
<evidence type="ECO:0000256" key="1">
    <source>
        <dbReference type="SAM" id="Phobius"/>
    </source>
</evidence>
<feature type="transmembrane region" description="Helical" evidence="1">
    <location>
        <begin position="59"/>
        <end position="76"/>
    </location>
</feature>
<dbReference type="RefSeq" id="WP_020911563.1">
    <property type="nucleotide sequence ID" value="NC_011566.1"/>
</dbReference>
<keyword evidence="1" id="KW-0812">Transmembrane</keyword>
<evidence type="ECO:0000313" key="3">
    <source>
        <dbReference type="Proteomes" id="UP000000753"/>
    </source>
</evidence>
<dbReference type="HOGENOM" id="CLU_137967_0_0_6"/>
<sequence length="137" mass="16036">MTSEYQRPSLRDDPRVHKALLDMPSGYANSYSESQLIYFRLALIGKPWQQHFIDSRGTFYFPFVGWRFFYVFLLGRNKRALNRKEKQVSMAVFILSLFGFIMLSMALGLLLLYLLKSALGIDLFEGTSLGIWDWFNE</sequence>